<keyword evidence="2" id="KW-1185">Reference proteome</keyword>
<proteinExistence type="predicted"/>
<name>A0AAV0TCZ0_HYABA</name>
<dbReference type="GO" id="GO:1990811">
    <property type="term" value="C:MWP complex"/>
    <property type="evidence" value="ECO:0007669"/>
    <property type="project" value="TreeGrafter"/>
</dbReference>
<reference evidence="1" key="1">
    <citation type="submission" date="2022-12" db="EMBL/GenBank/DDBJ databases">
        <authorList>
            <person name="Webb A."/>
        </authorList>
    </citation>
    <scope>NUCLEOTIDE SEQUENCE</scope>
    <source>
        <strain evidence="1">Hp1</strain>
    </source>
</reference>
<dbReference type="GO" id="GO:0005815">
    <property type="term" value="C:microtubule organizing center"/>
    <property type="evidence" value="ECO:0007669"/>
    <property type="project" value="TreeGrafter"/>
</dbReference>
<accession>A0AAV0TCZ0</accession>
<gene>
    <name evidence="1" type="ORF">HBR001_LOCUS1930</name>
</gene>
<dbReference type="InterPro" id="IPR015943">
    <property type="entry name" value="WD40/YVTN_repeat-like_dom_sf"/>
</dbReference>
<dbReference type="PANTHER" id="PTHR16220:SF0">
    <property type="entry name" value="WD REPEAT-CONTAINING PROTEIN WRAP73"/>
    <property type="match status" value="1"/>
</dbReference>
<dbReference type="InterPro" id="IPR052778">
    <property type="entry name" value="Centrosome-WD_assoc"/>
</dbReference>
<dbReference type="SMART" id="SM00320">
    <property type="entry name" value="WD40"/>
    <property type="match status" value="4"/>
</dbReference>
<dbReference type="PANTHER" id="PTHR16220">
    <property type="entry name" value="WD REPEAT PROTEIN 8-RELATED"/>
    <property type="match status" value="1"/>
</dbReference>
<protein>
    <recommendedName>
        <fullName evidence="3">Anaphase-promoting complex subunit 4 WD40 domain-containing protein</fullName>
    </recommendedName>
</protein>
<evidence type="ECO:0008006" key="3">
    <source>
        <dbReference type="Google" id="ProtNLM"/>
    </source>
</evidence>
<dbReference type="EMBL" id="CANTFL010000195">
    <property type="protein sequence ID" value="CAI5718022.1"/>
    <property type="molecule type" value="Genomic_DNA"/>
</dbReference>
<dbReference type="Gene3D" id="2.130.10.10">
    <property type="entry name" value="YVTN repeat-like/Quinoprotein amine dehydrogenase"/>
    <property type="match status" value="3"/>
</dbReference>
<evidence type="ECO:0000313" key="1">
    <source>
        <dbReference type="EMBL" id="CAI5718022.1"/>
    </source>
</evidence>
<comment type="caution">
    <text evidence="1">The sequence shown here is derived from an EMBL/GenBank/DDBJ whole genome shotgun (WGS) entry which is preliminary data.</text>
</comment>
<dbReference type="Proteomes" id="UP001162031">
    <property type="component" value="Unassembled WGS sequence"/>
</dbReference>
<sequence length="468" mass="51648">MPQVSATVDATLGLVRWSPSGHYVAVVSGNRLVIRNAHSLQIVQRYSALPVVQSLVWSRDSQFVLTAAPKRAVVQIWSVHDVSWSCKLSEGVAGLVHARWTPGGRHVVTVSDFQLHATVWSLHEPAVRYTICNPKLAAEGLSFAASGEFLAVVERHECKDFIGIYSCGNWTLTAHFPLESYDCVEIVWSPEDATIAVRDTHLEFRVLLYSPDGTLRAKYQAYENALGLRTMAWSTSGQFLALGSYDEHLRVLSHVNWKPIADFDHESVAVTSSRTNEAAVEHEEHFADANVMDRPQGKRVAVLQSASSLPSNSLQAASAAAEAGGGKKSRGVSFVPRYPPFSVRTVVSDPLVASPAIGISRAVWSADSAYIATRSDQMPYNVWIWRMESLTLFATVSLLQSVKSLRWDPLHTRLAITSGENRVYLWTTEGMSWVDIPTKSFQARGLQWAPSGDALIVVDRQEFCLVTL</sequence>
<evidence type="ECO:0000313" key="2">
    <source>
        <dbReference type="Proteomes" id="UP001162031"/>
    </source>
</evidence>
<dbReference type="InterPro" id="IPR001680">
    <property type="entry name" value="WD40_rpt"/>
</dbReference>
<organism evidence="1 2">
    <name type="scientific">Hyaloperonospora brassicae</name>
    <name type="common">Brassica downy mildew</name>
    <name type="synonym">Peronospora brassicae</name>
    <dbReference type="NCBI Taxonomy" id="162125"/>
    <lineage>
        <taxon>Eukaryota</taxon>
        <taxon>Sar</taxon>
        <taxon>Stramenopiles</taxon>
        <taxon>Oomycota</taxon>
        <taxon>Peronosporomycetes</taxon>
        <taxon>Peronosporales</taxon>
        <taxon>Peronosporaceae</taxon>
        <taxon>Hyaloperonospora</taxon>
    </lineage>
</organism>
<dbReference type="SUPFAM" id="SSF50978">
    <property type="entry name" value="WD40 repeat-like"/>
    <property type="match status" value="1"/>
</dbReference>
<dbReference type="AlphaFoldDB" id="A0AAV0TCZ0"/>
<dbReference type="InterPro" id="IPR036322">
    <property type="entry name" value="WD40_repeat_dom_sf"/>
</dbReference>